<comment type="catalytic activity">
    <reaction evidence="3">
        <text>myo-inositol + NAD(+) = scyllo-inosose + NADH + H(+)</text>
        <dbReference type="Rhea" id="RHEA:16949"/>
        <dbReference type="ChEBI" id="CHEBI:15378"/>
        <dbReference type="ChEBI" id="CHEBI:17268"/>
        <dbReference type="ChEBI" id="CHEBI:17811"/>
        <dbReference type="ChEBI" id="CHEBI:57540"/>
        <dbReference type="ChEBI" id="CHEBI:57945"/>
        <dbReference type="EC" id="1.1.1.18"/>
    </reaction>
</comment>
<protein>
    <recommendedName>
        <fullName evidence="3">Inositol 2-dehydrogenase</fullName>
        <ecNumber evidence="3">1.1.1.18</ecNumber>
    </recommendedName>
    <alternativeName>
        <fullName evidence="3">Myo-inositol 2-dehydrogenase</fullName>
        <shortName evidence="3">MI 2-dehydrogenase</shortName>
    </alternativeName>
</protein>
<dbReference type="EMBL" id="CP043661">
    <property type="protein sequence ID" value="QNE21077.1"/>
    <property type="molecule type" value="Genomic_DNA"/>
</dbReference>
<keyword evidence="2 3" id="KW-0520">NAD</keyword>
<keyword evidence="7" id="KW-1185">Reference proteome</keyword>
<dbReference type="SUPFAM" id="SSF51735">
    <property type="entry name" value="NAD(P)-binding Rossmann-fold domains"/>
    <property type="match status" value="1"/>
</dbReference>
<sequence length="338" mass="36376">MTQQDLRIGIIGVGMMGADHAERVARRTSGARLVAVSDPDVARVTALATALDGVRVIDDPLQLIADAGVDAVIIASPGFAHAEQLMACLEHGKPVLCEKPLTMDTESSLRVVEAEQKAGRSLIQVGFMRRFDPEYAALKQLLDSGDLGRTLLLHNVHRNKTVPETFRSEMIVRDSLVHEVDVARWLFGDEIARITVHAPKPTSLVGDGVLDPQFAVFEMAGGAIADVEVFVNFQVGYEVRCEAVAEKGSATIGLGVDVLTKRAGHWGGAVPDDFRVRFGLAYDIEVQRWVNAAAKGEIDGPTAWDGYAAAAVCTAGVQSLQEGRPVEVEMVRRSEVLG</sequence>
<dbReference type="InterPro" id="IPR055170">
    <property type="entry name" value="GFO_IDH_MocA-like_dom"/>
</dbReference>
<dbReference type="Gene3D" id="3.40.50.720">
    <property type="entry name" value="NAD(P)-binding Rossmann-like Domain"/>
    <property type="match status" value="1"/>
</dbReference>
<evidence type="ECO:0000256" key="1">
    <source>
        <dbReference type="ARBA" id="ARBA00023002"/>
    </source>
</evidence>
<reference evidence="7" key="1">
    <citation type="submission" date="2019-09" db="EMBL/GenBank/DDBJ databases">
        <title>Antimicrobial potential of Antarctic Bacteria.</title>
        <authorList>
            <person name="Benaud N."/>
            <person name="Edwards R.J."/>
            <person name="Ferrari B.C."/>
        </authorList>
    </citation>
    <scope>NUCLEOTIDE SEQUENCE [LARGE SCALE GENOMIC DNA]</scope>
    <source>
        <strain evidence="7">SPB151</strain>
    </source>
</reference>
<dbReference type="Gene3D" id="3.30.360.10">
    <property type="entry name" value="Dihydrodipicolinate Reductase, domain 2"/>
    <property type="match status" value="1"/>
</dbReference>
<dbReference type="HAMAP" id="MF_01671">
    <property type="entry name" value="IolG"/>
    <property type="match status" value="1"/>
</dbReference>
<dbReference type="GO" id="GO:0000166">
    <property type="term" value="F:nucleotide binding"/>
    <property type="evidence" value="ECO:0007669"/>
    <property type="project" value="InterPro"/>
</dbReference>
<dbReference type="Pfam" id="PF22725">
    <property type="entry name" value="GFO_IDH_MocA_C3"/>
    <property type="match status" value="1"/>
</dbReference>
<name>A0A7G6X4B2_9ACTN</name>
<dbReference type="GO" id="GO:0050112">
    <property type="term" value="F:inositol 2-dehydrogenase (NAD+) activity"/>
    <property type="evidence" value="ECO:0007669"/>
    <property type="project" value="UniProtKB-UniRule"/>
</dbReference>
<gene>
    <name evidence="3" type="primary">iolG</name>
    <name evidence="6" type="ORF">F1D05_28160</name>
</gene>
<evidence type="ECO:0000259" key="5">
    <source>
        <dbReference type="Pfam" id="PF22725"/>
    </source>
</evidence>
<accession>A0A7G6X4B2</accession>
<dbReference type="SUPFAM" id="SSF55347">
    <property type="entry name" value="Glyceraldehyde-3-phosphate dehydrogenase-like, C-terminal domain"/>
    <property type="match status" value="1"/>
</dbReference>
<evidence type="ECO:0000256" key="2">
    <source>
        <dbReference type="ARBA" id="ARBA00023027"/>
    </source>
</evidence>
<dbReference type="AlphaFoldDB" id="A0A7G6X4B2"/>
<reference evidence="6 7" key="2">
    <citation type="journal article" date="2020" name="Microbiol. Resour. Announc.">
        <title>Antarctic desert soil bacteria exhibit high novel natural product potential, evaluated through long-read genome sequencing and comparative genomics.</title>
        <authorList>
            <person name="Benaud N."/>
            <person name="Edwards R.J."/>
            <person name="Amos T.G."/>
            <person name="D'Agostino P.M."/>
            <person name="Gutierrez-Chavez C."/>
            <person name="Montgomery K."/>
            <person name="Nicetic I."/>
            <person name="Ferrari B.C."/>
        </authorList>
    </citation>
    <scope>NUCLEOTIDE SEQUENCE [LARGE SCALE GENOMIC DNA]</scope>
    <source>
        <strain evidence="6 7">SPB151</strain>
    </source>
</reference>
<dbReference type="EC" id="1.1.1.18" evidence="3"/>
<feature type="domain" description="Gfo/Idh/MocA-like oxidoreductase N-terminal" evidence="4">
    <location>
        <begin position="6"/>
        <end position="126"/>
    </location>
</feature>
<dbReference type="InterPro" id="IPR036291">
    <property type="entry name" value="NAD(P)-bd_dom_sf"/>
</dbReference>
<evidence type="ECO:0000259" key="4">
    <source>
        <dbReference type="Pfam" id="PF01408"/>
    </source>
</evidence>
<dbReference type="KEGG" id="kqi:F1D05_28160"/>
<dbReference type="InterPro" id="IPR023794">
    <property type="entry name" value="MI/DCI_dehydrogenase"/>
</dbReference>
<dbReference type="PANTHER" id="PTHR43593:SF1">
    <property type="entry name" value="INOSITOL 2-DEHYDROGENASE"/>
    <property type="match status" value="1"/>
</dbReference>
<keyword evidence="1 3" id="KW-0560">Oxidoreductase</keyword>
<evidence type="ECO:0000313" key="7">
    <source>
        <dbReference type="Proteomes" id="UP000515563"/>
    </source>
</evidence>
<organism evidence="6 7">
    <name type="scientific">Kribbella qitaiheensis</name>
    <dbReference type="NCBI Taxonomy" id="1544730"/>
    <lineage>
        <taxon>Bacteria</taxon>
        <taxon>Bacillati</taxon>
        <taxon>Actinomycetota</taxon>
        <taxon>Actinomycetes</taxon>
        <taxon>Propionibacteriales</taxon>
        <taxon>Kribbellaceae</taxon>
        <taxon>Kribbella</taxon>
    </lineage>
</organism>
<dbReference type="InterPro" id="IPR050424">
    <property type="entry name" value="Gfo-Idh-MocA_inositol_DH"/>
</dbReference>
<dbReference type="RefSeq" id="WP_185443482.1">
    <property type="nucleotide sequence ID" value="NZ_CP043661.1"/>
</dbReference>
<dbReference type="Proteomes" id="UP000515563">
    <property type="component" value="Chromosome"/>
</dbReference>
<dbReference type="Pfam" id="PF01408">
    <property type="entry name" value="GFO_IDH_MocA"/>
    <property type="match status" value="1"/>
</dbReference>
<dbReference type="PANTHER" id="PTHR43593">
    <property type="match status" value="1"/>
</dbReference>
<evidence type="ECO:0000256" key="3">
    <source>
        <dbReference type="HAMAP-Rule" id="MF_01671"/>
    </source>
</evidence>
<comment type="function">
    <text evidence="3">Involved in the oxidation of myo-inositol (MI) to 2-keto-myo-inositol (2KMI or 2-inosose).</text>
</comment>
<dbReference type="InterPro" id="IPR000683">
    <property type="entry name" value="Gfo/Idh/MocA-like_OxRdtase_N"/>
</dbReference>
<comment type="subunit">
    <text evidence="3">Homotetramer.</text>
</comment>
<evidence type="ECO:0000313" key="6">
    <source>
        <dbReference type="EMBL" id="QNE21077.1"/>
    </source>
</evidence>
<proteinExistence type="inferred from homology"/>
<feature type="domain" description="GFO/IDH/MocA-like oxidoreductase" evidence="5">
    <location>
        <begin position="135"/>
        <end position="250"/>
    </location>
</feature>
<dbReference type="GO" id="GO:0019310">
    <property type="term" value="P:inositol catabolic process"/>
    <property type="evidence" value="ECO:0007669"/>
    <property type="project" value="UniProtKB-UniRule"/>
</dbReference>
<comment type="similarity">
    <text evidence="3">Belongs to the Gfo/Idh/MocA family.</text>
</comment>